<dbReference type="Pfam" id="PF06722">
    <property type="entry name" value="EryCIII-like_C"/>
    <property type="match status" value="1"/>
</dbReference>
<reference evidence="3 4" key="1">
    <citation type="submission" date="2022-04" db="EMBL/GenBank/DDBJ databases">
        <title>Positive selection, recombination, and allopatry shape intraspecific diversity of widespread and dominant cyanobacteria.</title>
        <authorList>
            <person name="Wei J."/>
            <person name="Shu W."/>
            <person name="Hu C."/>
        </authorList>
    </citation>
    <scope>NUCLEOTIDE SEQUENCE [LARGE SCALE GENOMIC DNA]</scope>
    <source>
        <strain evidence="3 4">GB2-A4</strain>
    </source>
</reference>
<feature type="domain" description="Erythromycin biosynthesis protein CIII-like C-terminal" evidence="2">
    <location>
        <begin position="297"/>
        <end position="403"/>
    </location>
</feature>
<dbReference type="PANTHER" id="PTHR48050:SF13">
    <property type="entry name" value="STEROL 3-BETA-GLUCOSYLTRANSFERASE UGT80A2"/>
    <property type="match status" value="1"/>
</dbReference>
<dbReference type="Proteomes" id="UP001464891">
    <property type="component" value="Unassembled WGS sequence"/>
</dbReference>
<dbReference type="Gene3D" id="3.40.50.2000">
    <property type="entry name" value="Glycogen Phosphorylase B"/>
    <property type="match status" value="2"/>
</dbReference>
<evidence type="ECO:0000259" key="1">
    <source>
        <dbReference type="Pfam" id="PF03033"/>
    </source>
</evidence>
<organism evidence="3 4">
    <name type="scientific">Trichocoleus desertorum GB2-A4</name>
    <dbReference type="NCBI Taxonomy" id="2933944"/>
    <lineage>
        <taxon>Bacteria</taxon>
        <taxon>Bacillati</taxon>
        <taxon>Cyanobacteriota</taxon>
        <taxon>Cyanophyceae</taxon>
        <taxon>Leptolyngbyales</taxon>
        <taxon>Trichocoleusaceae</taxon>
        <taxon>Trichocoleus</taxon>
    </lineage>
</organism>
<dbReference type="SUPFAM" id="SSF53756">
    <property type="entry name" value="UDP-Glycosyltransferase/glycogen phosphorylase"/>
    <property type="match status" value="1"/>
</dbReference>
<dbReference type="CDD" id="cd03784">
    <property type="entry name" value="GT1_Gtf-like"/>
    <property type="match status" value="1"/>
</dbReference>
<protein>
    <submittedName>
        <fullName evidence="3">Glycosyltransferase</fullName>
    </submittedName>
</protein>
<comment type="caution">
    <text evidence="3">The sequence shown here is derived from an EMBL/GenBank/DDBJ whole genome shotgun (WGS) entry which is preliminary data.</text>
</comment>
<evidence type="ECO:0000313" key="4">
    <source>
        <dbReference type="Proteomes" id="UP001464891"/>
    </source>
</evidence>
<dbReference type="InterPro" id="IPR004276">
    <property type="entry name" value="GlycoTrans_28_N"/>
</dbReference>
<dbReference type="InterPro" id="IPR050426">
    <property type="entry name" value="Glycosyltransferase_28"/>
</dbReference>
<feature type="domain" description="Glycosyltransferase family 28 N-terminal" evidence="1">
    <location>
        <begin position="3"/>
        <end position="135"/>
    </location>
</feature>
<dbReference type="Pfam" id="PF03033">
    <property type="entry name" value="Glyco_transf_28"/>
    <property type="match status" value="1"/>
</dbReference>
<evidence type="ECO:0000259" key="2">
    <source>
        <dbReference type="Pfam" id="PF06722"/>
    </source>
</evidence>
<dbReference type="InterPro" id="IPR010610">
    <property type="entry name" value="EryCIII-like_C"/>
</dbReference>
<dbReference type="RefSeq" id="WP_190442863.1">
    <property type="nucleotide sequence ID" value="NZ_JAMPKM010000047.1"/>
</dbReference>
<gene>
    <name evidence="3" type="ORF">NC998_27480</name>
</gene>
<evidence type="ECO:0000313" key="3">
    <source>
        <dbReference type="EMBL" id="MEP0820833.1"/>
    </source>
</evidence>
<name>A0ABV0JGB5_9CYAN</name>
<dbReference type="EMBL" id="JAMPKM010000047">
    <property type="protein sequence ID" value="MEP0820833.1"/>
    <property type="molecule type" value="Genomic_DNA"/>
</dbReference>
<sequence>MKITILTTGSRGDVQPFLALGQGLKQAGYQVKLATHDTFQEMAQEYELAFAAIAGDVQALMASEAGQNMLKSQNPILLIKQYAQMVQPLVAQAIADSWAACQDSDAIIFTATAVWGYDIAEALGIPCFFASLMPQSSTPDFPYPSLPPTLHLGRTLNQLSYPLLMEGFGLIFRQPLNEFRRSQLHLPSIPFGTIYRRLDRLPTPALYGYSSSVVPRPANWSDHIQMTGYWFLDQASDWQPSPALLGFLAAGLPPVYVGFGSMSGEDSVQFTQIILDALQQTGQRGILLTGWGGIAQTELPDDVFLLSSVPHDWLFPQMAAVVHHGGAGTTAAALKAGVPSVVVPFFGDQPFWGDRVMKLGTSPSPIPKAELTVDRLAAAITTAVTNPVMQQQAKAIGAAIRAENGVEEAIGAIERYLVHSKYQSAQYV</sequence>
<dbReference type="PANTHER" id="PTHR48050">
    <property type="entry name" value="STEROL 3-BETA-GLUCOSYLTRANSFERASE"/>
    <property type="match status" value="1"/>
</dbReference>
<accession>A0ABV0JGB5</accession>
<dbReference type="InterPro" id="IPR002213">
    <property type="entry name" value="UDP_glucos_trans"/>
</dbReference>
<proteinExistence type="predicted"/>
<keyword evidence="4" id="KW-1185">Reference proteome</keyword>